<dbReference type="CDD" id="cd01741">
    <property type="entry name" value="GATase1_1"/>
    <property type="match status" value="1"/>
</dbReference>
<sequence>MTFDLCPLTLILNRMKPIRIFRHVACEGPGYLATFLDRAGIPWELVAVDAGEAIPGALSDVSGLVFMGGPMSVNDPLPWIGAELALIRRASEADVPVLGHCLGGQLIAKALGGAVGPNAVREIGWHPVERLPDTDAWLEGLPATFTAFHWHGETFSLPAGAVPLLRSAHCENQAFAIGNTLALQCHVEMTAPMVREWAALYRDELDDPSPAVQDAGEMLAAIENRVAGQQAAADRLYRRWLRPITD</sequence>
<dbReference type="Proteomes" id="UP000252707">
    <property type="component" value="Unassembled WGS sequence"/>
</dbReference>
<organism evidence="2 3">
    <name type="scientific">Thioalbus denitrificans</name>
    <dbReference type="NCBI Taxonomy" id="547122"/>
    <lineage>
        <taxon>Bacteria</taxon>
        <taxon>Pseudomonadati</taxon>
        <taxon>Pseudomonadota</taxon>
        <taxon>Gammaproteobacteria</taxon>
        <taxon>Chromatiales</taxon>
        <taxon>Ectothiorhodospiraceae</taxon>
        <taxon>Thioalbus</taxon>
    </lineage>
</organism>
<evidence type="ECO:0000313" key="2">
    <source>
        <dbReference type="EMBL" id="RCX30628.1"/>
    </source>
</evidence>
<dbReference type="Gene3D" id="3.40.50.880">
    <property type="match status" value="1"/>
</dbReference>
<dbReference type="Pfam" id="PF00117">
    <property type="entry name" value="GATase"/>
    <property type="match status" value="1"/>
</dbReference>
<dbReference type="PANTHER" id="PTHR42695">
    <property type="entry name" value="GLUTAMINE AMIDOTRANSFERASE YLR126C-RELATED"/>
    <property type="match status" value="1"/>
</dbReference>
<reference evidence="2 3" key="1">
    <citation type="submission" date="2018-07" db="EMBL/GenBank/DDBJ databases">
        <title>Genomic Encyclopedia of Type Strains, Phase IV (KMG-IV): sequencing the most valuable type-strain genomes for metagenomic binning, comparative biology and taxonomic classification.</title>
        <authorList>
            <person name="Goeker M."/>
        </authorList>
    </citation>
    <scope>NUCLEOTIDE SEQUENCE [LARGE SCALE GENOMIC DNA]</scope>
    <source>
        <strain evidence="2 3">DSM 26407</strain>
    </source>
</reference>
<dbReference type="GO" id="GO:0016740">
    <property type="term" value="F:transferase activity"/>
    <property type="evidence" value="ECO:0007669"/>
    <property type="project" value="UniProtKB-KW"/>
</dbReference>
<keyword evidence="3" id="KW-1185">Reference proteome</keyword>
<evidence type="ECO:0000313" key="3">
    <source>
        <dbReference type="Proteomes" id="UP000252707"/>
    </source>
</evidence>
<dbReference type="EMBL" id="QPJY01000004">
    <property type="protein sequence ID" value="RCX30628.1"/>
    <property type="molecule type" value="Genomic_DNA"/>
</dbReference>
<dbReference type="InterPro" id="IPR017926">
    <property type="entry name" value="GATASE"/>
</dbReference>
<feature type="domain" description="Glutamine amidotransferase" evidence="1">
    <location>
        <begin position="40"/>
        <end position="190"/>
    </location>
</feature>
<dbReference type="FunFam" id="3.40.50.880:FF:000033">
    <property type="entry name" value="Glutamine amidotransferase class-I"/>
    <property type="match status" value="1"/>
</dbReference>
<dbReference type="PROSITE" id="PS51273">
    <property type="entry name" value="GATASE_TYPE_1"/>
    <property type="match status" value="1"/>
</dbReference>
<keyword evidence="2" id="KW-0808">Transferase</keyword>
<gene>
    <name evidence="2" type="ORF">DFQ59_10464</name>
</gene>
<comment type="caution">
    <text evidence="2">The sequence shown here is derived from an EMBL/GenBank/DDBJ whole genome shotgun (WGS) entry which is preliminary data.</text>
</comment>
<dbReference type="GO" id="GO:0005829">
    <property type="term" value="C:cytosol"/>
    <property type="evidence" value="ECO:0007669"/>
    <property type="project" value="TreeGrafter"/>
</dbReference>
<dbReference type="InterPro" id="IPR044992">
    <property type="entry name" value="ChyE-like"/>
</dbReference>
<keyword evidence="2" id="KW-0315">Glutamine amidotransferase</keyword>
<name>A0A369CBP3_9GAMM</name>
<dbReference type="InterPro" id="IPR029062">
    <property type="entry name" value="Class_I_gatase-like"/>
</dbReference>
<accession>A0A369CBP3</accession>
<protein>
    <submittedName>
        <fullName evidence="2">GMP synthase-like glutamine amidotransferase</fullName>
    </submittedName>
</protein>
<dbReference type="AlphaFoldDB" id="A0A369CBP3"/>
<evidence type="ECO:0000259" key="1">
    <source>
        <dbReference type="Pfam" id="PF00117"/>
    </source>
</evidence>
<dbReference type="PANTHER" id="PTHR42695:SF5">
    <property type="entry name" value="GLUTAMINE AMIDOTRANSFERASE YLR126C-RELATED"/>
    <property type="match status" value="1"/>
</dbReference>
<dbReference type="SUPFAM" id="SSF52317">
    <property type="entry name" value="Class I glutamine amidotransferase-like"/>
    <property type="match status" value="1"/>
</dbReference>
<proteinExistence type="predicted"/>